<dbReference type="InterPro" id="IPR027304">
    <property type="entry name" value="Trigger_fact/SurA_dom_sf"/>
</dbReference>
<gene>
    <name evidence="12" type="primary">tig</name>
    <name evidence="17" type="ORF">Cri9333_3951</name>
</gene>
<protein>
    <recommendedName>
        <fullName evidence="4 12">Trigger factor</fullName>
        <shortName evidence="12">TF</shortName>
        <ecNumber evidence="3 12">5.2.1.8</ecNumber>
    </recommendedName>
    <alternativeName>
        <fullName evidence="11 12">PPIase</fullName>
    </alternativeName>
</protein>
<dbReference type="GO" id="GO:0043335">
    <property type="term" value="P:protein unfolding"/>
    <property type="evidence" value="ECO:0007669"/>
    <property type="project" value="TreeGrafter"/>
</dbReference>
<comment type="catalytic activity">
    <reaction evidence="1 12 13">
        <text>[protein]-peptidylproline (omega=180) = [protein]-peptidylproline (omega=0)</text>
        <dbReference type="Rhea" id="RHEA:16237"/>
        <dbReference type="Rhea" id="RHEA-COMP:10747"/>
        <dbReference type="Rhea" id="RHEA-COMP:10748"/>
        <dbReference type="ChEBI" id="CHEBI:83833"/>
        <dbReference type="ChEBI" id="CHEBI:83834"/>
        <dbReference type="EC" id="5.2.1.8"/>
    </reaction>
</comment>
<dbReference type="InterPro" id="IPR008881">
    <property type="entry name" value="Trigger_fac_ribosome-bd_bac"/>
</dbReference>
<dbReference type="KEGG" id="cep:Cri9333_3951"/>
<dbReference type="InterPro" id="IPR036611">
    <property type="entry name" value="Trigger_fac_ribosome-bd_sf"/>
</dbReference>
<dbReference type="SUPFAM" id="SSF102735">
    <property type="entry name" value="Trigger factor ribosome-binding domain"/>
    <property type="match status" value="1"/>
</dbReference>
<dbReference type="HOGENOM" id="CLU_033058_3_1_3"/>
<evidence type="ECO:0000256" key="4">
    <source>
        <dbReference type="ARBA" id="ARBA00016902"/>
    </source>
</evidence>
<evidence type="ECO:0000313" key="17">
    <source>
        <dbReference type="EMBL" id="AFZ14759.1"/>
    </source>
</evidence>
<comment type="function">
    <text evidence="10 12">Involved in protein export. Acts as a chaperone by maintaining the newly synthesized protein in an open conformation. Functions as a peptidyl-prolyl cis-trans isomerase.</text>
</comment>
<name>K9W4N8_9CYAN</name>
<keyword evidence="6 12" id="KW-0697">Rotamase</keyword>
<organism evidence="17 18">
    <name type="scientific">Crinalium epipsammum PCC 9333</name>
    <dbReference type="NCBI Taxonomy" id="1173022"/>
    <lineage>
        <taxon>Bacteria</taxon>
        <taxon>Bacillati</taxon>
        <taxon>Cyanobacteriota</taxon>
        <taxon>Cyanophyceae</taxon>
        <taxon>Gomontiellales</taxon>
        <taxon>Gomontiellaceae</taxon>
        <taxon>Crinalium</taxon>
    </lineage>
</organism>
<feature type="domain" description="PPIase FKBP-type" evidence="16">
    <location>
        <begin position="169"/>
        <end position="236"/>
    </location>
</feature>
<dbReference type="SUPFAM" id="SSF54534">
    <property type="entry name" value="FKBP-like"/>
    <property type="match status" value="1"/>
</dbReference>
<dbReference type="Pfam" id="PF05697">
    <property type="entry name" value="Trigger_N"/>
    <property type="match status" value="1"/>
</dbReference>
<reference evidence="17 18" key="1">
    <citation type="submission" date="2012-06" db="EMBL/GenBank/DDBJ databases">
        <title>Finished chromosome of genome of Crinalium epipsammum PCC 9333.</title>
        <authorList>
            <consortium name="US DOE Joint Genome Institute"/>
            <person name="Gugger M."/>
            <person name="Coursin T."/>
            <person name="Rippka R."/>
            <person name="Tandeau De Marsac N."/>
            <person name="Huntemann M."/>
            <person name="Wei C.-L."/>
            <person name="Han J."/>
            <person name="Detter J.C."/>
            <person name="Han C."/>
            <person name="Tapia R."/>
            <person name="Davenport K."/>
            <person name="Daligault H."/>
            <person name="Erkkila T."/>
            <person name="Gu W."/>
            <person name="Munk A.C.C."/>
            <person name="Teshima H."/>
            <person name="Xu Y."/>
            <person name="Chain P."/>
            <person name="Chen A."/>
            <person name="Krypides N."/>
            <person name="Mavromatis K."/>
            <person name="Markowitz V."/>
            <person name="Szeto E."/>
            <person name="Ivanova N."/>
            <person name="Mikhailova N."/>
            <person name="Ovchinnikova G."/>
            <person name="Pagani I."/>
            <person name="Pati A."/>
            <person name="Goodwin L."/>
            <person name="Peters L."/>
            <person name="Pitluck S."/>
            <person name="Woyke T."/>
            <person name="Kerfeld C."/>
        </authorList>
    </citation>
    <scope>NUCLEOTIDE SEQUENCE [LARGE SCALE GENOMIC DNA]</scope>
    <source>
        <strain evidence="17 18">PCC 9333</strain>
    </source>
</reference>
<dbReference type="GO" id="GO:0044183">
    <property type="term" value="F:protein folding chaperone"/>
    <property type="evidence" value="ECO:0007669"/>
    <property type="project" value="TreeGrafter"/>
</dbReference>
<dbReference type="HAMAP" id="MF_00303">
    <property type="entry name" value="Trigger_factor_Tig"/>
    <property type="match status" value="1"/>
</dbReference>
<evidence type="ECO:0000256" key="13">
    <source>
        <dbReference type="PROSITE-ProRule" id="PRU00277"/>
    </source>
</evidence>
<dbReference type="Pfam" id="PF05698">
    <property type="entry name" value="Trigger_C"/>
    <property type="match status" value="1"/>
</dbReference>
<evidence type="ECO:0000256" key="6">
    <source>
        <dbReference type="ARBA" id="ARBA00023110"/>
    </source>
</evidence>
<dbReference type="InterPro" id="IPR001179">
    <property type="entry name" value="PPIase_FKBP_dom"/>
</dbReference>
<keyword evidence="9 12" id="KW-0131">Cell cycle</keyword>
<keyword evidence="7 12" id="KW-0143">Chaperone</keyword>
<dbReference type="eggNOG" id="COG0544">
    <property type="taxonomic scope" value="Bacteria"/>
</dbReference>
<dbReference type="GO" id="GO:0003755">
    <property type="term" value="F:peptidyl-prolyl cis-trans isomerase activity"/>
    <property type="evidence" value="ECO:0007669"/>
    <property type="project" value="UniProtKB-UniRule"/>
</dbReference>
<keyword evidence="18" id="KW-1185">Reference proteome</keyword>
<dbReference type="PROSITE" id="PS50059">
    <property type="entry name" value="FKBP_PPIASE"/>
    <property type="match status" value="1"/>
</dbReference>
<evidence type="ECO:0000256" key="9">
    <source>
        <dbReference type="ARBA" id="ARBA00023306"/>
    </source>
</evidence>
<evidence type="ECO:0000256" key="8">
    <source>
        <dbReference type="ARBA" id="ARBA00023235"/>
    </source>
</evidence>
<dbReference type="GO" id="GO:0005737">
    <property type="term" value="C:cytoplasm"/>
    <property type="evidence" value="ECO:0007669"/>
    <property type="project" value="UniProtKB-SubCell"/>
</dbReference>
<accession>K9W4N8</accession>
<dbReference type="InterPro" id="IPR005215">
    <property type="entry name" value="Trig_fac"/>
</dbReference>
<dbReference type="PANTHER" id="PTHR30560">
    <property type="entry name" value="TRIGGER FACTOR CHAPERONE AND PEPTIDYL-PROLYL CIS/TRANS ISOMERASE"/>
    <property type="match status" value="1"/>
</dbReference>
<dbReference type="FunFam" id="3.30.70.1050:FF:000004">
    <property type="entry name" value="Trigger factor"/>
    <property type="match status" value="1"/>
</dbReference>
<keyword evidence="5 12" id="KW-0132">Cell division</keyword>
<evidence type="ECO:0000313" key="18">
    <source>
        <dbReference type="Proteomes" id="UP000010472"/>
    </source>
</evidence>
<dbReference type="InterPro" id="IPR037041">
    <property type="entry name" value="Trigger_fac_C_sf"/>
</dbReference>
<dbReference type="Gene3D" id="1.10.3120.10">
    <property type="entry name" value="Trigger factor, C-terminal domain"/>
    <property type="match status" value="1"/>
</dbReference>
<dbReference type="EC" id="5.2.1.8" evidence="3 12"/>
<dbReference type="NCBIfam" id="TIGR00115">
    <property type="entry name" value="tig"/>
    <property type="match status" value="1"/>
</dbReference>
<dbReference type="SUPFAM" id="SSF109998">
    <property type="entry name" value="Triger factor/SurA peptide-binding domain-like"/>
    <property type="match status" value="1"/>
</dbReference>
<dbReference type="GO" id="GO:0043022">
    <property type="term" value="F:ribosome binding"/>
    <property type="evidence" value="ECO:0007669"/>
    <property type="project" value="TreeGrafter"/>
</dbReference>
<dbReference type="FunFam" id="3.10.50.40:FF:000001">
    <property type="entry name" value="Trigger factor"/>
    <property type="match status" value="1"/>
</dbReference>
<sequence>MKVTQEKLPASQIGLEIEIPAEMSKTVYEKVVQNLSRTANIPGFRKGKVPRQILVQRMGTQRLKAAALEDLIQEGFKKALEQEEIPAIGNYQVLSPMEEMVTRFQPGEPFTFSASVDVTPEVNLGEYTGWQLQAEEVVYDESEVDKFLDERRAEKATLIPVEGRPAQQGDVAVVDFAGVFADVAEGETPAEIPGAQATDFEIELGEGRFIEDIVDGIVGMNTGETKEVSVKFPEDYPREDLAGKAALFTITLKDLKEKELPELNDDFAQEASDFDNLAELRESLETRFKDKAAQSTKTNKEQVLVEQLLKQVEVDLPESLIEQEIQTQMRQTIMQMQQMGMDVNKVLNDEMVRQLAERSRPEALTRLKQSLALEEIAKRESIQIEPVELEAKIAEWMQQLSGQEINPQRLREVVEADLRKEKAINWLEEHSTIELVPQGSLVTAESDSEEATTDATEAREVEVEVVSETE</sequence>
<evidence type="ECO:0000256" key="10">
    <source>
        <dbReference type="ARBA" id="ARBA00024849"/>
    </source>
</evidence>
<comment type="domain">
    <text evidence="12">Consists of 3 domains; the N-terminus binds the ribosome, the middle domain has PPIase activity, while the C-terminus has intrinsic chaperone activity on its own.</text>
</comment>
<dbReference type="InterPro" id="IPR008880">
    <property type="entry name" value="Trigger_fac_C"/>
</dbReference>
<dbReference type="InterPro" id="IPR046357">
    <property type="entry name" value="PPIase_dom_sf"/>
</dbReference>
<dbReference type="Gene3D" id="3.10.50.40">
    <property type="match status" value="1"/>
</dbReference>
<comment type="similarity">
    <text evidence="2 12 14">Belongs to the FKBP-type PPIase family. Tig subfamily.</text>
</comment>
<evidence type="ECO:0000256" key="11">
    <source>
        <dbReference type="ARBA" id="ARBA00029986"/>
    </source>
</evidence>
<dbReference type="GO" id="GO:0015031">
    <property type="term" value="P:protein transport"/>
    <property type="evidence" value="ECO:0007669"/>
    <property type="project" value="UniProtKB-UniRule"/>
</dbReference>
<dbReference type="AlphaFoldDB" id="K9W4N8"/>
<dbReference type="Proteomes" id="UP000010472">
    <property type="component" value="Chromosome"/>
</dbReference>
<dbReference type="EMBL" id="CP003620">
    <property type="protein sequence ID" value="AFZ14759.1"/>
    <property type="molecule type" value="Genomic_DNA"/>
</dbReference>
<feature type="region of interest" description="Disordered" evidence="15">
    <location>
        <begin position="438"/>
        <end position="470"/>
    </location>
</feature>
<dbReference type="Pfam" id="PF00254">
    <property type="entry name" value="FKBP_C"/>
    <property type="match status" value="1"/>
</dbReference>
<dbReference type="PIRSF" id="PIRSF003095">
    <property type="entry name" value="Trigger_factor"/>
    <property type="match status" value="1"/>
</dbReference>
<evidence type="ECO:0000256" key="14">
    <source>
        <dbReference type="RuleBase" id="RU003914"/>
    </source>
</evidence>
<dbReference type="PANTHER" id="PTHR30560:SF3">
    <property type="entry name" value="TRIGGER FACTOR-LIKE PROTEIN TIG, CHLOROPLASTIC"/>
    <property type="match status" value="1"/>
</dbReference>
<comment type="subcellular location">
    <subcellularLocation>
        <location evidence="12">Cytoplasm</location>
    </subcellularLocation>
    <text evidence="12">About half TF is bound to the ribosome near the polypeptide exit tunnel while the other half is free in the cytoplasm.</text>
</comment>
<evidence type="ECO:0000256" key="2">
    <source>
        <dbReference type="ARBA" id="ARBA00005464"/>
    </source>
</evidence>
<dbReference type="STRING" id="1173022.Cri9333_3951"/>
<evidence type="ECO:0000256" key="12">
    <source>
        <dbReference type="HAMAP-Rule" id="MF_00303"/>
    </source>
</evidence>
<dbReference type="OrthoDB" id="9767721at2"/>
<proteinExistence type="inferred from homology"/>
<evidence type="ECO:0000259" key="16">
    <source>
        <dbReference type="PROSITE" id="PS50059"/>
    </source>
</evidence>
<evidence type="ECO:0000256" key="7">
    <source>
        <dbReference type="ARBA" id="ARBA00023186"/>
    </source>
</evidence>
<dbReference type="Gene3D" id="3.30.70.1050">
    <property type="entry name" value="Trigger factor ribosome-binding domain"/>
    <property type="match status" value="1"/>
</dbReference>
<dbReference type="PATRIC" id="fig|1173022.3.peg.4262"/>
<evidence type="ECO:0000256" key="5">
    <source>
        <dbReference type="ARBA" id="ARBA00022618"/>
    </source>
</evidence>
<dbReference type="GO" id="GO:0051083">
    <property type="term" value="P:'de novo' cotranslational protein folding"/>
    <property type="evidence" value="ECO:0007669"/>
    <property type="project" value="TreeGrafter"/>
</dbReference>
<evidence type="ECO:0000256" key="15">
    <source>
        <dbReference type="SAM" id="MobiDB-lite"/>
    </source>
</evidence>
<dbReference type="GO" id="GO:0051301">
    <property type="term" value="P:cell division"/>
    <property type="evidence" value="ECO:0007669"/>
    <property type="project" value="UniProtKB-KW"/>
</dbReference>
<evidence type="ECO:0000256" key="1">
    <source>
        <dbReference type="ARBA" id="ARBA00000971"/>
    </source>
</evidence>
<dbReference type="RefSeq" id="WP_015204859.1">
    <property type="nucleotide sequence ID" value="NC_019753.1"/>
</dbReference>
<evidence type="ECO:0000256" key="3">
    <source>
        <dbReference type="ARBA" id="ARBA00013194"/>
    </source>
</evidence>
<keyword evidence="8 12" id="KW-0413">Isomerase</keyword>
<keyword evidence="12" id="KW-0963">Cytoplasm</keyword>